<evidence type="ECO:0000313" key="2">
    <source>
        <dbReference type="EMBL" id="MDG2990419.1"/>
    </source>
</evidence>
<protein>
    <submittedName>
        <fullName evidence="2">DUF427 domain-containing protein</fullName>
    </submittedName>
</protein>
<organism evidence="2 3">
    <name type="scientific">Candidatus Synechococcus calcipolaris G9</name>
    <dbReference type="NCBI Taxonomy" id="1497997"/>
    <lineage>
        <taxon>Bacteria</taxon>
        <taxon>Bacillati</taxon>
        <taxon>Cyanobacteriota</taxon>
        <taxon>Cyanophyceae</taxon>
        <taxon>Synechococcales</taxon>
        <taxon>Synechococcaceae</taxon>
        <taxon>Synechococcus</taxon>
    </lineage>
</organism>
<dbReference type="RefSeq" id="WP_277866330.1">
    <property type="nucleotide sequence ID" value="NZ_JAKKUT010000002.1"/>
</dbReference>
<sequence>MAKATWNGVVLAESDRCEVVEGNQYFPPESLNQDYFQASPTHTTCGWKGTASYYTLVVNGQENKDAAWYYPDPKEAAKKIKGYVAFWRGVKVEA</sequence>
<dbReference type="Pfam" id="PF04248">
    <property type="entry name" value="NTP_transf_9"/>
    <property type="match status" value="1"/>
</dbReference>
<dbReference type="EMBL" id="JAKKUT010000002">
    <property type="protein sequence ID" value="MDG2990419.1"/>
    <property type="molecule type" value="Genomic_DNA"/>
</dbReference>
<evidence type="ECO:0000259" key="1">
    <source>
        <dbReference type="Pfam" id="PF04248"/>
    </source>
</evidence>
<reference evidence="2" key="1">
    <citation type="journal article" date="2022" name="Genome Biol. Evol.">
        <title>A New Gene Family Diagnostic for Intracellular Biomineralization of Amorphous Ca Carbonates by Cyanobacteria.</title>
        <authorList>
            <person name="Benzerara K."/>
            <person name="Duprat E."/>
            <person name="Bitard-Feildel T."/>
            <person name="Caumes G."/>
            <person name="Cassier-Chauvat C."/>
            <person name="Chauvat F."/>
            <person name="Dezi M."/>
            <person name="Diop S.I."/>
            <person name="Gaschignard G."/>
            <person name="Gorgen S."/>
            <person name="Gugger M."/>
            <person name="Lopez-Garcia P."/>
            <person name="Millet M."/>
            <person name="Skouri-Panet F."/>
            <person name="Moreira D."/>
            <person name="Callebaut I."/>
        </authorList>
    </citation>
    <scope>NUCLEOTIDE SEQUENCE</scope>
    <source>
        <strain evidence="2">G9</strain>
    </source>
</reference>
<evidence type="ECO:0000313" key="3">
    <source>
        <dbReference type="Proteomes" id="UP001154265"/>
    </source>
</evidence>
<dbReference type="InterPro" id="IPR007361">
    <property type="entry name" value="DUF427"/>
</dbReference>
<accession>A0ABT6EXA2</accession>
<feature type="domain" description="DUF427" evidence="1">
    <location>
        <begin position="3"/>
        <end position="88"/>
    </location>
</feature>
<dbReference type="PANTHER" id="PTHR34310">
    <property type="entry name" value="DUF427 DOMAIN PROTEIN (AFU_ORTHOLOGUE AFUA_3G02220)"/>
    <property type="match status" value="1"/>
</dbReference>
<gene>
    <name evidence="2" type="ORF">L3556_05650</name>
</gene>
<comment type="caution">
    <text evidence="2">The sequence shown here is derived from an EMBL/GenBank/DDBJ whole genome shotgun (WGS) entry which is preliminary data.</text>
</comment>
<dbReference type="Proteomes" id="UP001154265">
    <property type="component" value="Unassembled WGS sequence"/>
</dbReference>
<proteinExistence type="predicted"/>
<name>A0ABT6EXA2_9SYNE</name>
<reference evidence="2" key="2">
    <citation type="submission" date="2022-01" db="EMBL/GenBank/DDBJ databases">
        <authorList>
            <person name="Zivanovic Y."/>
            <person name="Moreira D."/>
            <person name="Lopez-Garcia P."/>
        </authorList>
    </citation>
    <scope>NUCLEOTIDE SEQUENCE</scope>
    <source>
        <strain evidence="2">G9</strain>
    </source>
</reference>
<keyword evidence="3" id="KW-1185">Reference proteome</keyword>
<dbReference type="Gene3D" id="2.170.150.40">
    <property type="entry name" value="Domain of unknown function (DUF427)"/>
    <property type="match status" value="1"/>
</dbReference>
<dbReference type="InterPro" id="IPR038694">
    <property type="entry name" value="DUF427_sf"/>
</dbReference>
<dbReference type="PANTHER" id="PTHR34310:SF5">
    <property type="entry name" value="DUF427 DOMAIN PROTEIN (AFU_ORTHOLOGUE AFUA_3G02220)"/>
    <property type="match status" value="1"/>
</dbReference>